<organism evidence="1 2">
    <name type="scientific">Novosphingobium album</name>
    <name type="common">ex Liu et al. 2023</name>
    <dbReference type="NCBI Taxonomy" id="3031130"/>
    <lineage>
        <taxon>Bacteria</taxon>
        <taxon>Pseudomonadati</taxon>
        <taxon>Pseudomonadota</taxon>
        <taxon>Alphaproteobacteria</taxon>
        <taxon>Sphingomonadales</taxon>
        <taxon>Sphingomonadaceae</taxon>
        <taxon>Novosphingobium</taxon>
    </lineage>
</organism>
<reference evidence="1 2" key="1">
    <citation type="submission" date="2023-03" db="EMBL/GenBank/DDBJ databases">
        <title>NovoSphingobium album sp. nov. isolated from polycyclic aromatic hydrocarbons- and heavy-metal polluted soil.</title>
        <authorList>
            <person name="Liu Z."/>
            <person name="Wang K."/>
        </authorList>
    </citation>
    <scope>NUCLEOTIDE SEQUENCE [LARGE SCALE GENOMIC DNA]</scope>
    <source>
        <strain evidence="1 2">H3SJ31-1</strain>
    </source>
</reference>
<protein>
    <submittedName>
        <fullName evidence="1">Uncharacterized protein</fullName>
    </submittedName>
</protein>
<comment type="caution">
    <text evidence="1">The sequence shown here is derived from an EMBL/GenBank/DDBJ whole genome shotgun (WGS) entry which is preliminary data.</text>
</comment>
<accession>A0ABT5WT48</accession>
<evidence type="ECO:0000313" key="2">
    <source>
        <dbReference type="Proteomes" id="UP001216253"/>
    </source>
</evidence>
<keyword evidence="2" id="KW-1185">Reference proteome</keyword>
<dbReference type="RefSeq" id="WP_275229220.1">
    <property type="nucleotide sequence ID" value="NZ_JARESE010000050.1"/>
</dbReference>
<gene>
    <name evidence="1" type="ORF">PYV00_15510</name>
</gene>
<dbReference type="EMBL" id="JARESE010000050">
    <property type="protein sequence ID" value="MDE8653114.1"/>
    <property type="molecule type" value="Genomic_DNA"/>
</dbReference>
<dbReference type="Proteomes" id="UP001216253">
    <property type="component" value="Unassembled WGS sequence"/>
</dbReference>
<proteinExistence type="predicted"/>
<evidence type="ECO:0000313" key="1">
    <source>
        <dbReference type="EMBL" id="MDE8653114.1"/>
    </source>
</evidence>
<sequence length="64" mass="6641">MAQGSNRPVNPNEADRFVASGLYGFALYGLAMCNCNEGVVRLLDAAQARPRQGGSPHPQAGPAA</sequence>
<name>A0ABT5WT48_9SPHN</name>